<dbReference type="AlphaFoldDB" id="A0A4C1W6X2"/>
<keyword evidence="2" id="KW-1185">Reference proteome</keyword>
<name>A0A4C1W6X2_EUMVA</name>
<proteinExistence type="predicted"/>
<gene>
    <name evidence="1" type="ORF">EVAR_87017_1</name>
</gene>
<accession>A0A4C1W6X2</accession>
<comment type="caution">
    <text evidence="1">The sequence shown here is derived from an EMBL/GenBank/DDBJ whole genome shotgun (WGS) entry which is preliminary data.</text>
</comment>
<protein>
    <submittedName>
        <fullName evidence="1">Uncharacterized protein</fullName>
    </submittedName>
</protein>
<dbReference type="EMBL" id="BGZK01000488">
    <property type="protein sequence ID" value="GBP46763.1"/>
    <property type="molecule type" value="Genomic_DNA"/>
</dbReference>
<sequence>MGAESRTVTGTGIENGAVVGINCETGIAIWSLAGIQIRSRIESGKAKSGAQQTRGRLDTSADDGALACLAVEATPH</sequence>
<organism evidence="1 2">
    <name type="scientific">Eumeta variegata</name>
    <name type="common">Bagworm moth</name>
    <name type="synonym">Eumeta japonica</name>
    <dbReference type="NCBI Taxonomy" id="151549"/>
    <lineage>
        <taxon>Eukaryota</taxon>
        <taxon>Metazoa</taxon>
        <taxon>Ecdysozoa</taxon>
        <taxon>Arthropoda</taxon>
        <taxon>Hexapoda</taxon>
        <taxon>Insecta</taxon>
        <taxon>Pterygota</taxon>
        <taxon>Neoptera</taxon>
        <taxon>Endopterygota</taxon>
        <taxon>Lepidoptera</taxon>
        <taxon>Glossata</taxon>
        <taxon>Ditrysia</taxon>
        <taxon>Tineoidea</taxon>
        <taxon>Psychidae</taxon>
        <taxon>Oiketicinae</taxon>
        <taxon>Eumeta</taxon>
    </lineage>
</organism>
<reference evidence="1 2" key="1">
    <citation type="journal article" date="2019" name="Commun. Biol.">
        <title>The bagworm genome reveals a unique fibroin gene that provides high tensile strength.</title>
        <authorList>
            <person name="Kono N."/>
            <person name="Nakamura H."/>
            <person name="Ohtoshi R."/>
            <person name="Tomita M."/>
            <person name="Numata K."/>
            <person name="Arakawa K."/>
        </authorList>
    </citation>
    <scope>NUCLEOTIDE SEQUENCE [LARGE SCALE GENOMIC DNA]</scope>
</reference>
<dbReference type="Proteomes" id="UP000299102">
    <property type="component" value="Unassembled WGS sequence"/>
</dbReference>
<evidence type="ECO:0000313" key="1">
    <source>
        <dbReference type="EMBL" id="GBP46763.1"/>
    </source>
</evidence>
<evidence type="ECO:0000313" key="2">
    <source>
        <dbReference type="Proteomes" id="UP000299102"/>
    </source>
</evidence>